<keyword evidence="2" id="KW-1185">Reference proteome</keyword>
<accession>A0ACC2NAN4</accession>
<evidence type="ECO:0000313" key="2">
    <source>
        <dbReference type="Proteomes" id="UP001239111"/>
    </source>
</evidence>
<sequence length="535" mass="59589">MDNNAEQQQPVPGRSLGRGRGRNVSQDNQPMRRPYVTSPQKPGSPLAETGVVKISSLSVEAKEFVPLSVDAKEFIPMAQTAMTTVPSSPPGPVIVPKNSVQERLGFGRSDLNSTPMAQTAMTIVPSSPPVPVIAPIRHSVQDRLQLARQDSNVHHVMLQRQQQYLQQLSPYISTHQFADASQQELSYSQLNQNHVIPPYGQYYEGAGDYNSDTYANDPQIDLESSLMQLDYAIRTLTMNPGKFDSLIAHLMDSISPFLDDPGCCQTILKMIIDQSVNEGNFRYSGARLCTHFYTVASTTDRPDSVFRETLLEQCRQESVDQAEIWQQTVKHPSDMEKKCHGLIFFLAEMVMQVEPVASELGRILIQLMNTVLLNPAPSSAKNICQAFKLAGSTLERDPNNRDRVSEVFQNLNQLVLQGKVNSQVGEIVTSVSELRNGNWGVQPSHASAQIDNQSQSSSSLADETIYYGPDGQVITEEENRFLQESAEPNLSSQEFWEADEMDEEIAEAFEEFLEYSSNNRKVNQNNVKSGDSNSH</sequence>
<dbReference type="Proteomes" id="UP001239111">
    <property type="component" value="Chromosome 4"/>
</dbReference>
<dbReference type="EMBL" id="CM056744">
    <property type="protein sequence ID" value="KAJ8668121.1"/>
    <property type="molecule type" value="Genomic_DNA"/>
</dbReference>
<comment type="caution">
    <text evidence="1">The sequence shown here is derived from an EMBL/GenBank/DDBJ whole genome shotgun (WGS) entry which is preliminary data.</text>
</comment>
<proteinExistence type="predicted"/>
<name>A0ACC2NAN4_9HYME</name>
<organism evidence="1 2">
    <name type="scientific">Eretmocerus hayati</name>
    <dbReference type="NCBI Taxonomy" id="131215"/>
    <lineage>
        <taxon>Eukaryota</taxon>
        <taxon>Metazoa</taxon>
        <taxon>Ecdysozoa</taxon>
        <taxon>Arthropoda</taxon>
        <taxon>Hexapoda</taxon>
        <taxon>Insecta</taxon>
        <taxon>Pterygota</taxon>
        <taxon>Neoptera</taxon>
        <taxon>Endopterygota</taxon>
        <taxon>Hymenoptera</taxon>
        <taxon>Apocrita</taxon>
        <taxon>Proctotrupomorpha</taxon>
        <taxon>Chalcidoidea</taxon>
        <taxon>Aphelinidae</taxon>
        <taxon>Aphelininae</taxon>
        <taxon>Eretmocerus</taxon>
    </lineage>
</organism>
<gene>
    <name evidence="1" type="ORF">QAD02_009784</name>
</gene>
<evidence type="ECO:0000313" key="1">
    <source>
        <dbReference type="EMBL" id="KAJ8668121.1"/>
    </source>
</evidence>
<protein>
    <submittedName>
        <fullName evidence="1">Uncharacterized protein</fullName>
    </submittedName>
</protein>
<reference evidence="1" key="1">
    <citation type="submission" date="2023-04" db="EMBL/GenBank/DDBJ databases">
        <title>A chromosome-level genome assembly of the parasitoid wasp Eretmocerus hayati.</title>
        <authorList>
            <person name="Zhong Y."/>
            <person name="Liu S."/>
            <person name="Liu Y."/>
        </authorList>
    </citation>
    <scope>NUCLEOTIDE SEQUENCE</scope>
    <source>
        <strain evidence="1">ZJU_SS_LIU_2023</strain>
    </source>
</reference>